<dbReference type="OrthoDB" id="207378at2759"/>
<gene>
    <name evidence="2" type="primary">jg7721</name>
    <name evidence="2" type="ORF">PAEG_LOCUS11977</name>
</gene>
<dbReference type="AlphaFoldDB" id="A0A8S4RE44"/>
<reference evidence="2" key="1">
    <citation type="submission" date="2022-03" db="EMBL/GenBank/DDBJ databases">
        <authorList>
            <person name="Lindestad O."/>
        </authorList>
    </citation>
    <scope>NUCLEOTIDE SEQUENCE</scope>
</reference>
<sequence>MFKTNMFVVTLFVLVYVVCGKVNSTDVTSSRMAWMKGLLDHHDWMEILDGNHTVPRECESDLRQYITALNEGSLWASKSKY</sequence>
<organism evidence="2 3">
    <name type="scientific">Pararge aegeria aegeria</name>
    <dbReference type="NCBI Taxonomy" id="348720"/>
    <lineage>
        <taxon>Eukaryota</taxon>
        <taxon>Metazoa</taxon>
        <taxon>Ecdysozoa</taxon>
        <taxon>Arthropoda</taxon>
        <taxon>Hexapoda</taxon>
        <taxon>Insecta</taxon>
        <taxon>Pterygota</taxon>
        <taxon>Neoptera</taxon>
        <taxon>Endopterygota</taxon>
        <taxon>Lepidoptera</taxon>
        <taxon>Glossata</taxon>
        <taxon>Ditrysia</taxon>
        <taxon>Papilionoidea</taxon>
        <taxon>Nymphalidae</taxon>
        <taxon>Satyrinae</taxon>
        <taxon>Satyrini</taxon>
        <taxon>Parargina</taxon>
        <taxon>Pararge</taxon>
    </lineage>
</organism>
<dbReference type="EMBL" id="CAKXAJ010025026">
    <property type="protein sequence ID" value="CAH2234080.1"/>
    <property type="molecule type" value="Genomic_DNA"/>
</dbReference>
<accession>A0A8S4RE44</accession>
<evidence type="ECO:0000256" key="1">
    <source>
        <dbReference type="SAM" id="SignalP"/>
    </source>
</evidence>
<name>A0A8S4RE44_9NEOP</name>
<evidence type="ECO:0000313" key="3">
    <source>
        <dbReference type="Proteomes" id="UP000838756"/>
    </source>
</evidence>
<keyword evidence="3" id="KW-1185">Reference proteome</keyword>
<keyword evidence="1" id="KW-0732">Signal</keyword>
<comment type="caution">
    <text evidence="2">The sequence shown here is derived from an EMBL/GenBank/DDBJ whole genome shotgun (WGS) entry which is preliminary data.</text>
</comment>
<protein>
    <submittedName>
        <fullName evidence="2">Jg7721 protein</fullName>
    </submittedName>
</protein>
<feature type="chain" id="PRO_5035925379" evidence="1">
    <location>
        <begin position="21"/>
        <end position="81"/>
    </location>
</feature>
<proteinExistence type="predicted"/>
<dbReference type="Proteomes" id="UP000838756">
    <property type="component" value="Unassembled WGS sequence"/>
</dbReference>
<evidence type="ECO:0000313" key="2">
    <source>
        <dbReference type="EMBL" id="CAH2234080.1"/>
    </source>
</evidence>
<feature type="signal peptide" evidence="1">
    <location>
        <begin position="1"/>
        <end position="20"/>
    </location>
</feature>